<keyword evidence="4 6" id="KW-0378">Hydrolase</keyword>
<organism evidence="7 8">
    <name type="scientific">Gulbenkiania mobilis</name>
    <dbReference type="NCBI Taxonomy" id="397457"/>
    <lineage>
        <taxon>Bacteria</taxon>
        <taxon>Pseudomonadati</taxon>
        <taxon>Pseudomonadota</taxon>
        <taxon>Betaproteobacteria</taxon>
        <taxon>Neisseriales</taxon>
        <taxon>Chromobacteriaceae</taxon>
        <taxon>Gulbenkiania</taxon>
    </lineage>
</organism>
<dbReference type="PANTHER" id="PTHR38107">
    <property type="match status" value="1"/>
</dbReference>
<evidence type="ECO:0000313" key="8">
    <source>
        <dbReference type="Proteomes" id="UP000294801"/>
    </source>
</evidence>
<dbReference type="HAMAP" id="MF_04110">
    <property type="entry name" value="ENDOLYSIN_T4"/>
    <property type="match status" value="1"/>
</dbReference>
<dbReference type="PANTHER" id="PTHR38107:SF3">
    <property type="entry name" value="LYSOZYME RRRD-RELATED"/>
    <property type="match status" value="1"/>
</dbReference>
<keyword evidence="8" id="KW-1185">Reference proteome</keyword>
<dbReference type="InterPro" id="IPR034690">
    <property type="entry name" value="Endolysin_T4_type"/>
</dbReference>
<dbReference type="InterPro" id="IPR051018">
    <property type="entry name" value="Bacteriophage_GH24"/>
</dbReference>
<evidence type="ECO:0000256" key="3">
    <source>
        <dbReference type="ARBA" id="ARBA00022638"/>
    </source>
</evidence>
<dbReference type="EC" id="3.2.1.17" evidence="6"/>
<comment type="caution">
    <text evidence="7">The sequence shown here is derived from an EMBL/GenBank/DDBJ whole genome shotgun (WGS) entry which is preliminary data.</text>
</comment>
<keyword evidence="5 6" id="KW-0326">Glycosidase</keyword>
<proteinExistence type="inferred from homology"/>
<evidence type="ECO:0000256" key="6">
    <source>
        <dbReference type="RuleBase" id="RU003788"/>
    </source>
</evidence>
<accession>A0ABY2CW06</accession>
<dbReference type="Pfam" id="PF00959">
    <property type="entry name" value="Phage_lysozyme"/>
    <property type="match status" value="1"/>
</dbReference>
<dbReference type="Proteomes" id="UP000294801">
    <property type="component" value="Unassembled WGS sequence"/>
</dbReference>
<dbReference type="InterPro" id="IPR002196">
    <property type="entry name" value="Glyco_hydro_24"/>
</dbReference>
<evidence type="ECO:0000313" key="7">
    <source>
        <dbReference type="EMBL" id="TCW31433.1"/>
    </source>
</evidence>
<dbReference type="EMBL" id="SMDA01000005">
    <property type="protein sequence ID" value="TCW31433.1"/>
    <property type="molecule type" value="Genomic_DNA"/>
</dbReference>
<comment type="catalytic activity">
    <reaction evidence="1 6">
        <text>Hydrolysis of (1-&gt;4)-beta-linkages between N-acetylmuramic acid and N-acetyl-D-glucosamine residues in a peptidoglycan and between N-acetyl-D-glucosamine residues in chitodextrins.</text>
        <dbReference type="EC" id="3.2.1.17"/>
    </reaction>
</comment>
<sequence>MRRLLPSFLVLSAAGLIGIAVHEGYRETAYDDGVGVQTVGFGSTTHADGRKVARGDKMSVERALVRLGQDVDRMQREMKACLGPVPLYPHEWDAYVSLTYNIGTGAFCRSTLVKRLKETPPNYDAACAEILKWNRAGGRVMAGLVRRRQDEFKLCTEGRP</sequence>
<keyword evidence="2 6" id="KW-0929">Antimicrobial</keyword>
<comment type="similarity">
    <text evidence="6">Belongs to the glycosyl hydrolase 24 family.</text>
</comment>
<dbReference type="InterPro" id="IPR023346">
    <property type="entry name" value="Lysozyme-like_dom_sf"/>
</dbReference>
<dbReference type="RefSeq" id="WP_132098494.1">
    <property type="nucleotide sequence ID" value="NZ_SMDA01000005.1"/>
</dbReference>
<name>A0ABY2CW06_GULMO</name>
<dbReference type="Gene3D" id="1.10.530.40">
    <property type="match status" value="1"/>
</dbReference>
<dbReference type="SUPFAM" id="SSF53955">
    <property type="entry name" value="Lysozyme-like"/>
    <property type="match status" value="1"/>
</dbReference>
<protein>
    <recommendedName>
        <fullName evidence="6">Lysozyme</fullName>
        <ecNumber evidence="6">3.2.1.17</ecNumber>
    </recommendedName>
</protein>
<evidence type="ECO:0000256" key="2">
    <source>
        <dbReference type="ARBA" id="ARBA00022529"/>
    </source>
</evidence>
<dbReference type="InterPro" id="IPR023347">
    <property type="entry name" value="Lysozyme_dom_sf"/>
</dbReference>
<dbReference type="CDD" id="cd16901">
    <property type="entry name" value="lyz_P1"/>
    <property type="match status" value="1"/>
</dbReference>
<gene>
    <name evidence="7" type="ORF">EV669_105134</name>
</gene>
<evidence type="ECO:0000256" key="5">
    <source>
        <dbReference type="ARBA" id="ARBA00023295"/>
    </source>
</evidence>
<evidence type="ECO:0000256" key="1">
    <source>
        <dbReference type="ARBA" id="ARBA00000632"/>
    </source>
</evidence>
<evidence type="ECO:0000256" key="4">
    <source>
        <dbReference type="ARBA" id="ARBA00022801"/>
    </source>
</evidence>
<reference evidence="7 8" key="1">
    <citation type="submission" date="2019-03" db="EMBL/GenBank/DDBJ databases">
        <title>Genomic Encyclopedia of Type Strains, Phase IV (KMG-IV): sequencing the most valuable type-strain genomes for metagenomic binning, comparative biology and taxonomic classification.</title>
        <authorList>
            <person name="Goeker M."/>
        </authorList>
    </citation>
    <scope>NUCLEOTIDE SEQUENCE [LARGE SCALE GENOMIC DNA]</scope>
    <source>
        <strain evidence="7 8">DSM 18507</strain>
    </source>
</reference>
<keyword evidence="3 6" id="KW-0081">Bacteriolytic enzyme</keyword>